<organism evidence="6 7">
    <name type="scientific">Alicyclobacillus cellulosilyticus</name>
    <dbReference type="NCBI Taxonomy" id="1003997"/>
    <lineage>
        <taxon>Bacteria</taxon>
        <taxon>Bacillati</taxon>
        <taxon>Bacillota</taxon>
        <taxon>Bacilli</taxon>
        <taxon>Bacillales</taxon>
        <taxon>Alicyclobacillaceae</taxon>
        <taxon>Alicyclobacillus</taxon>
    </lineage>
</organism>
<keyword evidence="7" id="KW-1185">Reference proteome</keyword>
<proteinExistence type="inferred from homology"/>
<dbReference type="EMBL" id="BMOY01000001">
    <property type="protein sequence ID" value="GGI94806.1"/>
    <property type="molecule type" value="Genomic_DNA"/>
</dbReference>
<protein>
    <recommendedName>
        <fullName evidence="4 5">Flagellar hook-basal body complex protein FliE</fullName>
    </recommendedName>
</protein>
<evidence type="ECO:0000256" key="4">
    <source>
        <dbReference type="HAMAP-Rule" id="MF_00724"/>
    </source>
</evidence>
<evidence type="ECO:0000256" key="1">
    <source>
        <dbReference type="ARBA" id="ARBA00004117"/>
    </source>
</evidence>
<dbReference type="PANTHER" id="PTHR34653">
    <property type="match status" value="1"/>
</dbReference>
<dbReference type="GO" id="GO:0005198">
    <property type="term" value="F:structural molecule activity"/>
    <property type="evidence" value="ECO:0007669"/>
    <property type="project" value="UniProtKB-UniRule"/>
</dbReference>
<evidence type="ECO:0000256" key="2">
    <source>
        <dbReference type="ARBA" id="ARBA00009272"/>
    </source>
</evidence>
<dbReference type="PANTHER" id="PTHR34653:SF1">
    <property type="entry name" value="FLAGELLAR HOOK-BASAL BODY COMPLEX PROTEIN FLIE"/>
    <property type="match status" value="1"/>
</dbReference>
<evidence type="ECO:0000256" key="3">
    <source>
        <dbReference type="ARBA" id="ARBA00023143"/>
    </source>
</evidence>
<keyword evidence="3 4" id="KW-0975">Bacterial flagellum</keyword>
<dbReference type="Pfam" id="PF02049">
    <property type="entry name" value="FliE"/>
    <property type="match status" value="1"/>
</dbReference>
<evidence type="ECO:0000256" key="5">
    <source>
        <dbReference type="NCBIfam" id="TIGR00205"/>
    </source>
</evidence>
<dbReference type="AlphaFoldDB" id="A0A917K0I4"/>
<dbReference type="PRINTS" id="PR01006">
    <property type="entry name" value="FLGHOOKFLIE"/>
</dbReference>
<dbReference type="RefSeq" id="WP_188880444.1">
    <property type="nucleotide sequence ID" value="NZ_BMOY01000001.1"/>
</dbReference>
<reference evidence="6" key="1">
    <citation type="journal article" date="2014" name="Int. J. Syst. Evol. Microbiol.">
        <title>Complete genome sequence of Corynebacterium casei LMG S-19264T (=DSM 44701T), isolated from a smear-ripened cheese.</title>
        <authorList>
            <consortium name="US DOE Joint Genome Institute (JGI-PGF)"/>
            <person name="Walter F."/>
            <person name="Albersmeier A."/>
            <person name="Kalinowski J."/>
            <person name="Ruckert C."/>
        </authorList>
    </citation>
    <scope>NUCLEOTIDE SEQUENCE</scope>
    <source>
        <strain evidence="6">JCM 18487</strain>
    </source>
</reference>
<gene>
    <name evidence="4" type="primary">fliE</name>
    <name evidence="6" type="ORF">GCM10010885_00400</name>
</gene>
<comment type="similarity">
    <text evidence="2 4">Belongs to the FliE family.</text>
</comment>
<evidence type="ECO:0000313" key="6">
    <source>
        <dbReference type="EMBL" id="GGI94806.1"/>
    </source>
</evidence>
<dbReference type="HAMAP" id="MF_00724">
    <property type="entry name" value="FliE"/>
    <property type="match status" value="1"/>
</dbReference>
<reference evidence="6" key="2">
    <citation type="submission" date="2020-09" db="EMBL/GenBank/DDBJ databases">
        <authorList>
            <person name="Sun Q."/>
            <person name="Ohkuma M."/>
        </authorList>
    </citation>
    <scope>NUCLEOTIDE SEQUENCE</scope>
    <source>
        <strain evidence="6">JCM 18487</strain>
    </source>
</reference>
<dbReference type="GO" id="GO:0009425">
    <property type="term" value="C:bacterial-type flagellum basal body"/>
    <property type="evidence" value="ECO:0007669"/>
    <property type="project" value="UniProtKB-SubCell"/>
</dbReference>
<comment type="subcellular location">
    <subcellularLocation>
        <location evidence="1 4">Bacterial flagellum basal body</location>
    </subcellularLocation>
</comment>
<dbReference type="GO" id="GO:0003774">
    <property type="term" value="F:cytoskeletal motor activity"/>
    <property type="evidence" value="ECO:0007669"/>
    <property type="project" value="InterPro"/>
</dbReference>
<name>A0A917K0I4_9BACL</name>
<sequence>MAGAVTAVQGVAATAVTAPAAVNGNGGAVSGAPSFADWLGQALDALAAVTNQADAAAAVYAAGGPVTLDQVMVAEQQATLAVDFAVTVRDRALNAYQTIMNMQI</sequence>
<dbReference type="NCBIfam" id="TIGR00205">
    <property type="entry name" value="fliE"/>
    <property type="match status" value="1"/>
</dbReference>
<dbReference type="GO" id="GO:0071973">
    <property type="term" value="P:bacterial-type flagellum-dependent cell motility"/>
    <property type="evidence" value="ECO:0007669"/>
    <property type="project" value="InterPro"/>
</dbReference>
<accession>A0A917K0I4</accession>
<evidence type="ECO:0000313" key="7">
    <source>
        <dbReference type="Proteomes" id="UP000637695"/>
    </source>
</evidence>
<comment type="caution">
    <text evidence="6">The sequence shown here is derived from an EMBL/GenBank/DDBJ whole genome shotgun (WGS) entry which is preliminary data.</text>
</comment>
<dbReference type="InterPro" id="IPR001624">
    <property type="entry name" value="FliE"/>
</dbReference>
<dbReference type="Proteomes" id="UP000637695">
    <property type="component" value="Unassembled WGS sequence"/>
</dbReference>